<organism evidence="2 3">
    <name type="scientific">Populus alba x Populus x berolinensis</name>
    <dbReference type="NCBI Taxonomy" id="444605"/>
    <lineage>
        <taxon>Eukaryota</taxon>
        <taxon>Viridiplantae</taxon>
        <taxon>Streptophyta</taxon>
        <taxon>Embryophyta</taxon>
        <taxon>Tracheophyta</taxon>
        <taxon>Spermatophyta</taxon>
        <taxon>Magnoliopsida</taxon>
        <taxon>eudicotyledons</taxon>
        <taxon>Gunneridae</taxon>
        <taxon>Pentapetalae</taxon>
        <taxon>rosids</taxon>
        <taxon>fabids</taxon>
        <taxon>Malpighiales</taxon>
        <taxon>Salicaceae</taxon>
        <taxon>Saliceae</taxon>
        <taxon>Populus</taxon>
    </lineage>
</organism>
<dbReference type="PANTHER" id="PTHR33670">
    <property type="entry name" value="SPLICING FACTOR, PROLINE- AND GLUTAMINE-RICH-LIKE"/>
    <property type="match status" value="1"/>
</dbReference>
<sequence length="243" mass="26714">MGVLVVNPQDCLKNPLQSQPQPQRTRFTRNPNPNNPRPNRAQPNRRKRSPNSPPPPRAAVPKNDNSNLVMGQVKILKRGKEDLIEPGKKDETPRGSHNTEAVKSEDLGFVSTDMLGPDAVLVPTQVQLTESMHIVNGFYAGSAFITSPPPSSLPLPGFFTKKTDNPVAVDASTFEAEKPSIYHVYPSKPDYLGHPLKLESRIQIPGSVRSKKNCHTVDKGAGHKQGNFITPLSFSPSLSFYYS</sequence>
<feature type="compositionally biased region" description="Low complexity" evidence="1">
    <location>
        <begin position="22"/>
        <end position="42"/>
    </location>
</feature>
<evidence type="ECO:0000256" key="1">
    <source>
        <dbReference type="SAM" id="MobiDB-lite"/>
    </source>
</evidence>
<dbReference type="InterPro" id="IPR028322">
    <property type="entry name" value="PNRC-like_rgn"/>
</dbReference>
<proteinExistence type="predicted"/>
<dbReference type="Proteomes" id="UP001164929">
    <property type="component" value="Chromosome 18"/>
</dbReference>
<comment type="caution">
    <text evidence="2">The sequence shown here is derived from an EMBL/GenBank/DDBJ whole genome shotgun (WGS) entry which is preliminary data.</text>
</comment>
<feature type="region of interest" description="Disordered" evidence="1">
    <location>
        <begin position="1"/>
        <end position="99"/>
    </location>
</feature>
<dbReference type="GO" id="GO:0016071">
    <property type="term" value="P:mRNA metabolic process"/>
    <property type="evidence" value="ECO:0007669"/>
    <property type="project" value="UniProtKB-ARBA"/>
</dbReference>
<protein>
    <submittedName>
        <fullName evidence="2">Uncharacterized protein</fullName>
    </submittedName>
</protein>
<feature type="compositionally biased region" description="Basic and acidic residues" evidence="1">
    <location>
        <begin position="78"/>
        <end position="94"/>
    </location>
</feature>
<accession>A0AAD6LAQ5</accession>
<dbReference type="EMBL" id="JAQIZT010000018">
    <property type="protein sequence ID" value="KAJ6957094.1"/>
    <property type="molecule type" value="Genomic_DNA"/>
</dbReference>
<dbReference type="AlphaFoldDB" id="A0AAD6LAQ5"/>
<gene>
    <name evidence="2" type="ORF">NC653_039121</name>
</gene>
<dbReference type="Pfam" id="PF15365">
    <property type="entry name" value="PNRC"/>
    <property type="match status" value="1"/>
</dbReference>
<dbReference type="PANTHER" id="PTHR33670:SF17">
    <property type="entry name" value="ANTHER-SPECIFIC PROLINE-RICH PROTEIN APG"/>
    <property type="match status" value="1"/>
</dbReference>
<evidence type="ECO:0000313" key="2">
    <source>
        <dbReference type="EMBL" id="KAJ6957094.1"/>
    </source>
</evidence>
<reference evidence="2 3" key="1">
    <citation type="journal article" date="2023" name="Mol. Ecol. Resour.">
        <title>Chromosome-level genome assembly of a triploid poplar Populus alba 'Berolinensis'.</title>
        <authorList>
            <person name="Chen S."/>
            <person name="Yu Y."/>
            <person name="Wang X."/>
            <person name="Wang S."/>
            <person name="Zhang T."/>
            <person name="Zhou Y."/>
            <person name="He R."/>
            <person name="Meng N."/>
            <person name="Wang Y."/>
            <person name="Liu W."/>
            <person name="Liu Z."/>
            <person name="Liu J."/>
            <person name="Guo Q."/>
            <person name="Huang H."/>
            <person name="Sederoff R.R."/>
            <person name="Wang G."/>
            <person name="Qu G."/>
            <person name="Chen S."/>
        </authorList>
    </citation>
    <scope>NUCLEOTIDE SEQUENCE [LARGE SCALE GENOMIC DNA]</scope>
    <source>
        <strain evidence="2">SC-2020</strain>
    </source>
</reference>
<evidence type="ECO:0000313" key="3">
    <source>
        <dbReference type="Proteomes" id="UP001164929"/>
    </source>
</evidence>
<name>A0AAD6LAQ5_9ROSI</name>
<keyword evidence="3" id="KW-1185">Reference proteome</keyword>